<evidence type="ECO:0000259" key="2">
    <source>
        <dbReference type="Pfam" id="PF07508"/>
    </source>
</evidence>
<feature type="domain" description="Recombinase" evidence="2">
    <location>
        <begin position="12"/>
        <end position="49"/>
    </location>
</feature>
<protein>
    <recommendedName>
        <fullName evidence="2">Recombinase domain-containing protein</fullName>
    </recommendedName>
</protein>
<accession>A0ABX1D2W6</accession>
<sequence>MITKKEIKKLKEISEEDHAKDIAQKLNDQGIKPRRSEEYNARTITRIMRGEQEDINAEWAIFNHYHELKERKNELEENRRKLTQTDENGQLNQ</sequence>
<dbReference type="RefSeq" id="WP_168138640.1">
    <property type="nucleotide sequence ID" value="NZ_JAAVJR010000006.1"/>
</dbReference>
<evidence type="ECO:0000313" key="4">
    <source>
        <dbReference type="Proteomes" id="UP000703674"/>
    </source>
</evidence>
<dbReference type="Pfam" id="PF07508">
    <property type="entry name" value="Recombinase"/>
    <property type="match status" value="1"/>
</dbReference>
<feature type="compositionally biased region" description="Basic and acidic residues" evidence="1">
    <location>
        <begin position="73"/>
        <end position="84"/>
    </location>
</feature>
<dbReference type="InterPro" id="IPR011109">
    <property type="entry name" value="DNA_bind_recombinase_dom"/>
</dbReference>
<name>A0ABX1D2W6_9FLAO</name>
<dbReference type="EMBL" id="JAAVJR010000006">
    <property type="protein sequence ID" value="NJW53533.1"/>
    <property type="molecule type" value="Genomic_DNA"/>
</dbReference>
<organism evidence="3 4">
    <name type="scientific">Salinimicrobium oceani</name>
    <dbReference type="NCBI Taxonomy" id="2722702"/>
    <lineage>
        <taxon>Bacteria</taxon>
        <taxon>Pseudomonadati</taxon>
        <taxon>Bacteroidota</taxon>
        <taxon>Flavobacteriia</taxon>
        <taxon>Flavobacteriales</taxon>
        <taxon>Flavobacteriaceae</taxon>
        <taxon>Salinimicrobium</taxon>
    </lineage>
</organism>
<evidence type="ECO:0000256" key="1">
    <source>
        <dbReference type="SAM" id="MobiDB-lite"/>
    </source>
</evidence>
<comment type="caution">
    <text evidence="3">The sequence shown here is derived from an EMBL/GenBank/DDBJ whole genome shotgun (WGS) entry which is preliminary data.</text>
</comment>
<gene>
    <name evidence="3" type="ORF">HC175_11435</name>
</gene>
<proteinExistence type="predicted"/>
<feature type="region of interest" description="Disordered" evidence="1">
    <location>
        <begin position="73"/>
        <end position="93"/>
    </location>
</feature>
<reference evidence="3 4" key="1">
    <citation type="submission" date="2020-03" db="EMBL/GenBank/DDBJ databases">
        <title>Salinimicrobium sp. nov, isolated from SCS.</title>
        <authorList>
            <person name="Cao W.R."/>
        </authorList>
    </citation>
    <scope>NUCLEOTIDE SEQUENCE [LARGE SCALE GENOMIC DNA]</scope>
    <source>
        <strain evidence="4">J15B91</strain>
    </source>
</reference>
<evidence type="ECO:0000313" key="3">
    <source>
        <dbReference type="EMBL" id="NJW53533.1"/>
    </source>
</evidence>
<dbReference type="Proteomes" id="UP000703674">
    <property type="component" value="Unassembled WGS sequence"/>
</dbReference>
<keyword evidence="4" id="KW-1185">Reference proteome</keyword>